<accession>A0ABP8NE60</accession>
<dbReference type="SMART" id="SM00867">
    <property type="entry name" value="YceI"/>
    <property type="match status" value="1"/>
</dbReference>
<evidence type="ECO:0000313" key="4">
    <source>
        <dbReference type="Proteomes" id="UP001500067"/>
    </source>
</evidence>
<sequence length="196" mass="21475">MKKISTFIAAAMLFVASSVTAQTKWNVDASHSNVKFSVSHLVISEVEGSFTKFNGSIDAPAADFNNAKVEFTVDVNSINTDNEGRDKHLKSDDFFNAEKFPQMTFKSTSFKKGKGNNYVMEGDLTIRDVTKKVKFDVAYGGSVVDPWGNTKAGFKTTTKISRKAYGLMWNKMTEAGGAVVGDEVTIILKLEFGKAK</sequence>
<evidence type="ECO:0000259" key="2">
    <source>
        <dbReference type="SMART" id="SM00867"/>
    </source>
</evidence>
<evidence type="ECO:0000313" key="3">
    <source>
        <dbReference type="EMBL" id="GAA4464353.1"/>
    </source>
</evidence>
<dbReference type="RefSeq" id="WP_345080814.1">
    <property type="nucleotide sequence ID" value="NZ_BAABFA010000010.1"/>
</dbReference>
<keyword evidence="4" id="KW-1185">Reference proteome</keyword>
<dbReference type="Proteomes" id="UP001500067">
    <property type="component" value="Unassembled WGS sequence"/>
</dbReference>
<dbReference type="Gene3D" id="2.40.128.110">
    <property type="entry name" value="Lipid/polyisoprenoid-binding, YceI-like"/>
    <property type="match status" value="1"/>
</dbReference>
<organism evidence="3 4">
    <name type="scientific">Nemorincola caseinilytica</name>
    <dbReference type="NCBI Taxonomy" id="2054315"/>
    <lineage>
        <taxon>Bacteria</taxon>
        <taxon>Pseudomonadati</taxon>
        <taxon>Bacteroidota</taxon>
        <taxon>Chitinophagia</taxon>
        <taxon>Chitinophagales</taxon>
        <taxon>Chitinophagaceae</taxon>
        <taxon>Nemorincola</taxon>
    </lineage>
</organism>
<dbReference type="InterPro" id="IPR007372">
    <property type="entry name" value="Lipid/polyisoprenoid-bd_YceI"/>
</dbReference>
<dbReference type="PANTHER" id="PTHR34406:SF1">
    <property type="entry name" value="PROTEIN YCEI"/>
    <property type="match status" value="1"/>
</dbReference>
<keyword evidence="1" id="KW-0732">Signal</keyword>
<evidence type="ECO:0000256" key="1">
    <source>
        <dbReference type="SAM" id="SignalP"/>
    </source>
</evidence>
<feature type="domain" description="Lipid/polyisoprenoid-binding YceI-like" evidence="2">
    <location>
        <begin position="24"/>
        <end position="193"/>
    </location>
</feature>
<proteinExistence type="predicted"/>
<feature type="chain" id="PRO_5045279935" evidence="1">
    <location>
        <begin position="22"/>
        <end position="196"/>
    </location>
</feature>
<dbReference type="EMBL" id="BAABFA010000010">
    <property type="protein sequence ID" value="GAA4464353.1"/>
    <property type="molecule type" value="Genomic_DNA"/>
</dbReference>
<feature type="signal peptide" evidence="1">
    <location>
        <begin position="1"/>
        <end position="21"/>
    </location>
</feature>
<name>A0ABP8NE60_9BACT</name>
<dbReference type="InterPro" id="IPR036761">
    <property type="entry name" value="TTHA0802/YceI-like_sf"/>
</dbReference>
<protein>
    <submittedName>
        <fullName evidence="3">YceI family protein</fullName>
    </submittedName>
</protein>
<dbReference type="SUPFAM" id="SSF101874">
    <property type="entry name" value="YceI-like"/>
    <property type="match status" value="1"/>
</dbReference>
<gene>
    <name evidence="3" type="ORF">GCM10023093_14500</name>
</gene>
<comment type="caution">
    <text evidence="3">The sequence shown here is derived from an EMBL/GenBank/DDBJ whole genome shotgun (WGS) entry which is preliminary data.</text>
</comment>
<dbReference type="Pfam" id="PF04264">
    <property type="entry name" value="YceI"/>
    <property type="match status" value="1"/>
</dbReference>
<dbReference type="PANTHER" id="PTHR34406">
    <property type="entry name" value="PROTEIN YCEI"/>
    <property type="match status" value="1"/>
</dbReference>
<reference evidence="4" key="1">
    <citation type="journal article" date="2019" name="Int. J. Syst. Evol. Microbiol.">
        <title>The Global Catalogue of Microorganisms (GCM) 10K type strain sequencing project: providing services to taxonomists for standard genome sequencing and annotation.</title>
        <authorList>
            <consortium name="The Broad Institute Genomics Platform"/>
            <consortium name="The Broad Institute Genome Sequencing Center for Infectious Disease"/>
            <person name="Wu L."/>
            <person name="Ma J."/>
        </authorList>
    </citation>
    <scope>NUCLEOTIDE SEQUENCE [LARGE SCALE GENOMIC DNA]</scope>
    <source>
        <strain evidence="4">JCM 32105</strain>
    </source>
</reference>